<dbReference type="EMBL" id="LCZJ02000037">
    <property type="protein sequence ID" value="KTD84133.1"/>
    <property type="molecule type" value="Genomic_DNA"/>
</dbReference>
<keyword evidence="2" id="KW-1185">Reference proteome</keyword>
<protein>
    <submittedName>
        <fullName evidence="1">Uncharacterized protein</fullName>
    </submittedName>
</protein>
<dbReference type="Proteomes" id="UP000054709">
    <property type="component" value="Unassembled WGS sequence"/>
</dbReference>
<evidence type="ECO:0000313" key="2">
    <source>
        <dbReference type="Proteomes" id="UP000054709"/>
    </source>
</evidence>
<dbReference type="AlphaFoldDB" id="A0A0W1AS47"/>
<proteinExistence type="predicted"/>
<name>A0A0W1AS47_9BACL</name>
<sequence length="72" mass="8028">MLADTIEYGEWKTGMRTEGLVYSAGSFGSKACSVKEQHLSSGLIILIPYKLDKEYPQIIEDLKNSKKCLITS</sequence>
<accession>A0A0W1AS47</accession>
<gene>
    <name evidence="1" type="ORF">UQ64_28660</name>
</gene>
<evidence type="ECO:0000313" key="1">
    <source>
        <dbReference type="EMBL" id="KTD84133.1"/>
    </source>
</evidence>
<comment type="caution">
    <text evidence="1">The sequence shown here is derived from an EMBL/GenBank/DDBJ whole genome shotgun (WGS) entry which is preliminary data.</text>
</comment>
<organism evidence="1 2">
    <name type="scientific">Paenibacillus etheri</name>
    <dbReference type="NCBI Taxonomy" id="1306852"/>
    <lineage>
        <taxon>Bacteria</taxon>
        <taxon>Bacillati</taxon>
        <taxon>Bacillota</taxon>
        <taxon>Bacilli</taxon>
        <taxon>Bacillales</taxon>
        <taxon>Paenibacillaceae</taxon>
        <taxon>Paenibacillus</taxon>
    </lineage>
</organism>
<reference evidence="1 2" key="1">
    <citation type="journal article" date="2015" name="Int. Biodeterior. Biodegradation">
        <title>Physiological and genetic screening methods for the isolation of methyl tert-butyl ether-degrading bacteria for bioremediation purposes.</title>
        <authorList>
            <person name="Guisado I.M."/>
            <person name="Purswani J."/>
            <person name="Gonzalez Lopez J."/>
            <person name="Pozo C."/>
        </authorList>
    </citation>
    <scope>NUCLEOTIDE SEQUENCE [LARGE SCALE GENOMIC DNA]</scope>
    <source>
        <strain evidence="1 2">SH7</strain>
    </source>
</reference>